<dbReference type="EMBL" id="MTYH01000059">
    <property type="protein sequence ID" value="PNP41034.1"/>
    <property type="molecule type" value="Genomic_DNA"/>
</dbReference>
<evidence type="ECO:0000313" key="2">
    <source>
        <dbReference type="Proteomes" id="UP000236546"/>
    </source>
</evidence>
<accession>A0A2K0T684</accession>
<sequence>MAMRCHFVISSALISLSRTEDKVEAHLQHYLEARRHIRAFDAMLETKLDTTQEESVTRDLIAKLSTLLVFDFEAATALKDWDSLNETVRKAKICQDEVTYKAMGDCLLRSKAPGKVMFSTMQLIINEIFELKKFDYEKLMKYIAGEANEIGNKLPSAEIEWLVATTFNHGIEYYVRGESDSCHRWALKAMDLAIYVDDGGVMRDMLHDKFSQLQLDGRSR</sequence>
<dbReference type="InterPro" id="IPR039057">
    <property type="entry name" value="Spo22/ZIP4"/>
</dbReference>
<dbReference type="OrthoDB" id="65716at2759"/>
<organism evidence="1 2">
    <name type="scientific">Trichoderma gamsii</name>
    <dbReference type="NCBI Taxonomy" id="398673"/>
    <lineage>
        <taxon>Eukaryota</taxon>
        <taxon>Fungi</taxon>
        <taxon>Dikarya</taxon>
        <taxon>Ascomycota</taxon>
        <taxon>Pezizomycotina</taxon>
        <taxon>Sordariomycetes</taxon>
        <taxon>Hypocreomycetidae</taxon>
        <taxon>Hypocreales</taxon>
        <taxon>Hypocreaceae</taxon>
        <taxon>Trichoderma</taxon>
    </lineage>
</organism>
<dbReference type="PANTHER" id="PTHR40375">
    <property type="entry name" value="SPORULATION-SPECIFIC PROTEIN 22"/>
    <property type="match status" value="1"/>
</dbReference>
<dbReference type="Proteomes" id="UP000236546">
    <property type="component" value="Unassembled WGS sequence"/>
</dbReference>
<gene>
    <name evidence="1" type="ORF">TGAMA5MH_06902</name>
</gene>
<dbReference type="PANTHER" id="PTHR40375:SF2">
    <property type="entry name" value="SPORULATION-SPECIFIC PROTEIN 22"/>
    <property type="match status" value="1"/>
</dbReference>
<dbReference type="AlphaFoldDB" id="A0A2K0T684"/>
<dbReference type="GO" id="GO:0090173">
    <property type="term" value="P:regulation of synaptonemal complex assembly"/>
    <property type="evidence" value="ECO:0007669"/>
    <property type="project" value="InterPro"/>
</dbReference>
<protein>
    <submittedName>
        <fullName evidence="1">Uncharacterized protein</fullName>
    </submittedName>
</protein>
<proteinExistence type="predicted"/>
<evidence type="ECO:0000313" key="1">
    <source>
        <dbReference type="EMBL" id="PNP41034.1"/>
    </source>
</evidence>
<reference evidence="1 2" key="1">
    <citation type="submission" date="2017-02" db="EMBL/GenBank/DDBJ databases">
        <title>Genomes of Trichoderma spp. with biocontrol activity.</title>
        <authorList>
            <person name="Gardiner D."/>
            <person name="Kazan K."/>
            <person name="Vos C."/>
            <person name="Harvey P."/>
        </authorList>
    </citation>
    <scope>NUCLEOTIDE SEQUENCE [LARGE SCALE GENOMIC DNA]</scope>
    <source>
        <strain evidence="1 2">A5MH</strain>
    </source>
</reference>
<name>A0A2K0T684_9HYPO</name>
<comment type="caution">
    <text evidence="1">The sequence shown here is derived from an EMBL/GenBank/DDBJ whole genome shotgun (WGS) entry which is preliminary data.</text>
</comment>